<feature type="region of interest" description="Disordered" evidence="1">
    <location>
        <begin position="1"/>
        <end position="98"/>
    </location>
</feature>
<sequence length="185" mass="20002">MPPTGSPLSPKMESLAIPSQARRRPAPPHHHQHSAGTAAALRLPSLPRFHPANFPSQSSSLAGTPCTGPNSPQPPLSPRAYRKQYLEPQKQHPDAQRQMYLYQQELIASASRQARGATARPTSPRLIPMGSPGPVTPLELEEQDSYLTTGVNTDEAAAHVDKLIHEEALRRGETSPGRPTPVAGR</sequence>
<evidence type="ECO:0000256" key="1">
    <source>
        <dbReference type="SAM" id="MobiDB-lite"/>
    </source>
</evidence>
<comment type="caution">
    <text evidence="2">The sequence shown here is derived from an EMBL/GenBank/DDBJ whole genome shotgun (WGS) entry which is preliminary data.</text>
</comment>
<feature type="compositionally biased region" description="Basic residues" evidence="1">
    <location>
        <begin position="21"/>
        <end position="33"/>
    </location>
</feature>
<protein>
    <submittedName>
        <fullName evidence="2">Uncharacterized protein</fullName>
    </submittedName>
</protein>
<dbReference type="Proteomes" id="UP000193144">
    <property type="component" value="Unassembled WGS sequence"/>
</dbReference>
<dbReference type="OrthoDB" id="5403157at2759"/>
<proteinExistence type="predicted"/>
<feature type="compositionally biased region" description="Basic and acidic residues" evidence="1">
    <location>
        <begin position="164"/>
        <end position="173"/>
    </location>
</feature>
<gene>
    <name evidence="2" type="ORF">BCR34DRAFT_623363</name>
</gene>
<evidence type="ECO:0000313" key="3">
    <source>
        <dbReference type="Proteomes" id="UP000193144"/>
    </source>
</evidence>
<accession>A0A1Y1ZXE6</accession>
<dbReference type="AlphaFoldDB" id="A0A1Y1ZXE6"/>
<evidence type="ECO:0000313" key="2">
    <source>
        <dbReference type="EMBL" id="ORY14445.1"/>
    </source>
</evidence>
<reference evidence="2 3" key="1">
    <citation type="submission" date="2016-07" db="EMBL/GenBank/DDBJ databases">
        <title>Pervasive Adenine N6-methylation of Active Genes in Fungi.</title>
        <authorList>
            <consortium name="DOE Joint Genome Institute"/>
            <person name="Mondo S.J."/>
            <person name="Dannebaum R.O."/>
            <person name="Kuo R.C."/>
            <person name="Labutti K."/>
            <person name="Haridas S."/>
            <person name="Kuo A."/>
            <person name="Salamov A."/>
            <person name="Ahrendt S.R."/>
            <person name="Lipzen A."/>
            <person name="Sullivan W."/>
            <person name="Andreopoulos W.B."/>
            <person name="Clum A."/>
            <person name="Lindquist E."/>
            <person name="Daum C."/>
            <person name="Ramamoorthy G.K."/>
            <person name="Gryganskyi A."/>
            <person name="Culley D."/>
            <person name="Magnuson J.K."/>
            <person name="James T.Y."/>
            <person name="O'Malley M.A."/>
            <person name="Stajich J.E."/>
            <person name="Spatafora J.W."/>
            <person name="Visel A."/>
            <person name="Grigoriev I.V."/>
        </authorList>
    </citation>
    <scope>NUCLEOTIDE SEQUENCE [LARGE SCALE GENOMIC DNA]</scope>
    <source>
        <strain evidence="2 3">CBS 115471</strain>
    </source>
</reference>
<name>A0A1Y1ZXE6_9PLEO</name>
<organism evidence="2 3">
    <name type="scientific">Clohesyomyces aquaticus</name>
    <dbReference type="NCBI Taxonomy" id="1231657"/>
    <lineage>
        <taxon>Eukaryota</taxon>
        <taxon>Fungi</taxon>
        <taxon>Dikarya</taxon>
        <taxon>Ascomycota</taxon>
        <taxon>Pezizomycotina</taxon>
        <taxon>Dothideomycetes</taxon>
        <taxon>Pleosporomycetidae</taxon>
        <taxon>Pleosporales</taxon>
        <taxon>Lindgomycetaceae</taxon>
        <taxon>Clohesyomyces</taxon>
    </lineage>
</organism>
<feature type="region of interest" description="Disordered" evidence="1">
    <location>
        <begin position="164"/>
        <end position="185"/>
    </location>
</feature>
<feature type="region of interest" description="Disordered" evidence="1">
    <location>
        <begin position="110"/>
        <end position="138"/>
    </location>
</feature>
<dbReference type="EMBL" id="MCFA01000033">
    <property type="protein sequence ID" value="ORY14445.1"/>
    <property type="molecule type" value="Genomic_DNA"/>
</dbReference>
<keyword evidence="3" id="KW-1185">Reference proteome</keyword>
<feature type="compositionally biased region" description="Polar residues" evidence="1">
    <location>
        <begin position="54"/>
        <end position="70"/>
    </location>
</feature>